<name>A0AAW9K7X6_CARML</name>
<proteinExistence type="predicted"/>
<reference evidence="2" key="1">
    <citation type="submission" date="2023-08" db="EMBL/GenBank/DDBJ databases">
        <title>Genomic characterization of piscicolin 126 produced by Carnobacterium maltaromaticum CM22 strain isolated from salmon (Salmo salar).</title>
        <authorList>
            <person name="Gonzalez-Gragera E."/>
            <person name="Garcia-Lopez J.D."/>
            <person name="Teso-Perez C."/>
            <person name="Gimenez-Hernandez I."/>
            <person name="Peralta-Sanchez J.M."/>
            <person name="Valdivia E."/>
            <person name="Montalban-Lopez M."/>
            <person name="Martin-Platero A.M."/>
            <person name="Banos A."/>
            <person name="Martinez-Bueno M."/>
        </authorList>
    </citation>
    <scope>NUCLEOTIDE SEQUENCE</scope>
    <source>
        <strain evidence="2">CM22</strain>
    </source>
</reference>
<evidence type="ECO:0000259" key="1">
    <source>
        <dbReference type="Pfam" id="PF09643"/>
    </source>
</evidence>
<dbReference type="AlphaFoldDB" id="A0AAW9K7X6"/>
<organism evidence="2 3">
    <name type="scientific">Carnobacterium maltaromaticum</name>
    <name type="common">Carnobacterium piscicola</name>
    <dbReference type="NCBI Taxonomy" id="2751"/>
    <lineage>
        <taxon>Bacteria</taxon>
        <taxon>Bacillati</taxon>
        <taxon>Bacillota</taxon>
        <taxon>Bacilli</taxon>
        <taxon>Lactobacillales</taxon>
        <taxon>Carnobacteriaceae</taxon>
        <taxon>Carnobacterium</taxon>
    </lineage>
</organism>
<accession>A0AAW9K7X6</accession>
<evidence type="ECO:0000313" key="2">
    <source>
        <dbReference type="EMBL" id="MDZ5760756.1"/>
    </source>
</evidence>
<protein>
    <submittedName>
        <fullName evidence="2">YopX family protein</fullName>
    </submittedName>
</protein>
<dbReference type="SUPFAM" id="SSF159006">
    <property type="entry name" value="YopX-like"/>
    <property type="match status" value="1"/>
</dbReference>
<dbReference type="Gene3D" id="2.30.30.290">
    <property type="entry name" value="YopX-like domains"/>
    <property type="match status" value="1"/>
</dbReference>
<feature type="domain" description="YopX protein" evidence="1">
    <location>
        <begin position="5"/>
        <end position="142"/>
    </location>
</feature>
<gene>
    <name evidence="2" type="ORF">RAK27_19105</name>
</gene>
<dbReference type="RefSeq" id="WP_322809907.1">
    <property type="nucleotide sequence ID" value="NZ_JAVBVO010000028.1"/>
</dbReference>
<dbReference type="Proteomes" id="UP001290462">
    <property type="component" value="Unassembled WGS sequence"/>
</dbReference>
<comment type="caution">
    <text evidence="2">The sequence shown here is derived from an EMBL/GenBank/DDBJ whole genome shotgun (WGS) entry which is preliminary data.</text>
</comment>
<sequence length="145" mass="16544">MREIKFRGKNNEGSWRYGLLTFIFNRYAIAHVENENTVDLIEKESIGQYTGLLDKELNEIYEDDLLDVDYPNGTFLAKVVYELGSFHIVAVKGSIIDYFPKNWNDNVLGLTALHWEQDCTDGNAIDSVKIVGNIHENTSLLEAVE</sequence>
<dbReference type="InterPro" id="IPR023385">
    <property type="entry name" value="YopX-like_C"/>
</dbReference>
<dbReference type="EMBL" id="JAVBVO010000028">
    <property type="protein sequence ID" value="MDZ5760756.1"/>
    <property type="molecule type" value="Genomic_DNA"/>
</dbReference>
<evidence type="ECO:0000313" key="3">
    <source>
        <dbReference type="Proteomes" id="UP001290462"/>
    </source>
</evidence>
<dbReference type="InterPro" id="IPR019096">
    <property type="entry name" value="YopX_protein"/>
</dbReference>
<dbReference type="Pfam" id="PF09643">
    <property type="entry name" value="YopX"/>
    <property type="match status" value="1"/>
</dbReference>